<evidence type="ECO:0000256" key="3">
    <source>
        <dbReference type="ARBA" id="ARBA00022737"/>
    </source>
</evidence>
<sequence>MEELPAQESSKADGKIITSSVDAELPRVLNSYVTVLRERKEGEKQIALLMDQRSVSPQRVICLLDCVAQLNTPLVRLCLSKNPLGPEGARLLGSALVTNNTLQFLELDACDLVGSAYRPQHDGILALSKGIQSVRSRLHYVNVASNALQPEGCRILLGAMSFHKTLTALDISDNMLSLFNEKQGFLALSYLLQYSKQLCWLNIADNPLTGAATSALITSLASNHSLTSLNASHCGISKAQWLSCQSGRGNSRPEKLLHKLKC</sequence>
<keyword evidence="5" id="KW-1185">Reference proteome</keyword>
<dbReference type="SMART" id="SM00368">
    <property type="entry name" value="LRR_RI"/>
    <property type="match status" value="3"/>
</dbReference>
<keyword evidence="2" id="KW-0433">Leucine-rich repeat</keyword>
<name>A0ABD3FXW2_9STRA</name>
<dbReference type="PANTHER" id="PTHR24113">
    <property type="entry name" value="RAN GTPASE-ACTIVATING PROTEIN 1"/>
    <property type="match status" value="1"/>
</dbReference>
<evidence type="ECO:0000256" key="2">
    <source>
        <dbReference type="ARBA" id="ARBA00022614"/>
    </source>
</evidence>
<keyword evidence="1" id="KW-0343">GTPase activation</keyword>
<dbReference type="AlphaFoldDB" id="A0ABD3FXW2"/>
<accession>A0ABD3FXW2</accession>
<dbReference type="InterPro" id="IPR032675">
    <property type="entry name" value="LRR_dom_sf"/>
</dbReference>
<dbReference type="Pfam" id="PF13516">
    <property type="entry name" value="LRR_6"/>
    <property type="match status" value="1"/>
</dbReference>
<proteinExistence type="predicted"/>
<dbReference type="InterPro" id="IPR027038">
    <property type="entry name" value="RanGap"/>
</dbReference>
<dbReference type="GO" id="GO:0005096">
    <property type="term" value="F:GTPase activator activity"/>
    <property type="evidence" value="ECO:0007669"/>
    <property type="project" value="UniProtKB-KW"/>
</dbReference>
<evidence type="ECO:0000256" key="1">
    <source>
        <dbReference type="ARBA" id="ARBA00022468"/>
    </source>
</evidence>
<dbReference type="Proteomes" id="UP001632037">
    <property type="component" value="Unassembled WGS sequence"/>
</dbReference>
<gene>
    <name evidence="4" type="ORF">V7S43_004798</name>
</gene>
<reference evidence="4 5" key="1">
    <citation type="submission" date="2024-09" db="EMBL/GenBank/DDBJ databases">
        <title>Genome sequencing and assembly of Phytophthora oleae, isolate VK10A, causative agent of rot of olive drupes.</title>
        <authorList>
            <person name="Conti Taguali S."/>
            <person name="Riolo M."/>
            <person name="La Spada F."/>
            <person name="Cacciola S.O."/>
            <person name="Dionisio G."/>
        </authorList>
    </citation>
    <scope>NUCLEOTIDE SEQUENCE [LARGE SCALE GENOMIC DNA]</scope>
    <source>
        <strain evidence="4 5">VK10A</strain>
    </source>
</reference>
<evidence type="ECO:0000313" key="5">
    <source>
        <dbReference type="Proteomes" id="UP001632037"/>
    </source>
</evidence>
<keyword evidence="3" id="KW-0677">Repeat</keyword>
<dbReference type="PANTHER" id="PTHR24113:SF12">
    <property type="entry name" value="RAN GTPASE-ACTIVATING PROTEIN 1"/>
    <property type="match status" value="1"/>
</dbReference>
<organism evidence="4 5">
    <name type="scientific">Phytophthora oleae</name>
    <dbReference type="NCBI Taxonomy" id="2107226"/>
    <lineage>
        <taxon>Eukaryota</taxon>
        <taxon>Sar</taxon>
        <taxon>Stramenopiles</taxon>
        <taxon>Oomycota</taxon>
        <taxon>Peronosporomycetes</taxon>
        <taxon>Peronosporales</taxon>
        <taxon>Peronosporaceae</taxon>
        <taxon>Phytophthora</taxon>
    </lineage>
</organism>
<dbReference type="Gene3D" id="3.80.10.10">
    <property type="entry name" value="Ribonuclease Inhibitor"/>
    <property type="match status" value="2"/>
</dbReference>
<dbReference type="EMBL" id="JBIMZQ010000007">
    <property type="protein sequence ID" value="KAL3670479.1"/>
    <property type="molecule type" value="Genomic_DNA"/>
</dbReference>
<protein>
    <submittedName>
        <fullName evidence="4">Uncharacterized protein</fullName>
    </submittedName>
</protein>
<dbReference type="SUPFAM" id="SSF52047">
    <property type="entry name" value="RNI-like"/>
    <property type="match status" value="1"/>
</dbReference>
<dbReference type="InterPro" id="IPR001611">
    <property type="entry name" value="Leu-rich_rpt"/>
</dbReference>
<comment type="caution">
    <text evidence="4">The sequence shown here is derived from an EMBL/GenBank/DDBJ whole genome shotgun (WGS) entry which is preliminary data.</text>
</comment>
<evidence type="ECO:0000313" key="4">
    <source>
        <dbReference type="EMBL" id="KAL3670479.1"/>
    </source>
</evidence>